<dbReference type="SMART" id="SM00369">
    <property type="entry name" value="LRR_TYP"/>
    <property type="match status" value="8"/>
</dbReference>
<feature type="signal peptide" evidence="3">
    <location>
        <begin position="1"/>
        <end position="19"/>
    </location>
</feature>
<accession>A0A7M7HIQ1</accession>
<keyword evidence="5" id="KW-1185">Reference proteome</keyword>
<dbReference type="InterPro" id="IPR001611">
    <property type="entry name" value="Leu-rich_rpt"/>
</dbReference>
<dbReference type="SUPFAM" id="SSF52058">
    <property type="entry name" value="L domain-like"/>
    <property type="match status" value="1"/>
</dbReference>
<protein>
    <submittedName>
        <fullName evidence="4">Uncharacterized protein</fullName>
    </submittedName>
</protein>
<dbReference type="InterPro" id="IPR032675">
    <property type="entry name" value="LRR_dom_sf"/>
</dbReference>
<evidence type="ECO:0000313" key="4">
    <source>
        <dbReference type="EnsemblMetazoa" id="XP_011662447"/>
    </source>
</evidence>
<reference evidence="5" key="1">
    <citation type="submission" date="2015-02" db="EMBL/GenBank/DDBJ databases">
        <title>Genome sequencing for Strongylocentrotus purpuratus.</title>
        <authorList>
            <person name="Murali S."/>
            <person name="Liu Y."/>
            <person name="Vee V."/>
            <person name="English A."/>
            <person name="Wang M."/>
            <person name="Skinner E."/>
            <person name="Han Y."/>
            <person name="Muzny D.M."/>
            <person name="Worley K.C."/>
            <person name="Gibbs R.A."/>
        </authorList>
    </citation>
    <scope>NUCLEOTIDE SEQUENCE</scope>
</reference>
<feature type="chain" id="PRO_5029535155" evidence="3">
    <location>
        <begin position="20"/>
        <end position="369"/>
    </location>
</feature>
<dbReference type="InParanoid" id="A0A7M7HIQ1"/>
<dbReference type="Proteomes" id="UP000007110">
    <property type="component" value="Unassembled WGS sequence"/>
</dbReference>
<evidence type="ECO:0000256" key="3">
    <source>
        <dbReference type="SAM" id="SignalP"/>
    </source>
</evidence>
<dbReference type="RefSeq" id="XP_011662447.2">
    <property type="nucleotide sequence ID" value="XM_011664145.2"/>
</dbReference>
<dbReference type="PROSITE" id="PS51450">
    <property type="entry name" value="LRR"/>
    <property type="match status" value="2"/>
</dbReference>
<dbReference type="PANTHER" id="PTHR24366:SF96">
    <property type="entry name" value="LEUCINE RICH REPEAT CONTAINING 53"/>
    <property type="match status" value="1"/>
</dbReference>
<evidence type="ECO:0000256" key="2">
    <source>
        <dbReference type="ARBA" id="ARBA00022737"/>
    </source>
</evidence>
<dbReference type="AlphaFoldDB" id="A0A7M7HIQ1"/>
<keyword evidence="1" id="KW-0433">Leucine-rich repeat</keyword>
<dbReference type="GeneID" id="105437498"/>
<dbReference type="Pfam" id="PF13855">
    <property type="entry name" value="LRR_8"/>
    <property type="match status" value="2"/>
</dbReference>
<dbReference type="Pfam" id="PF00560">
    <property type="entry name" value="LRR_1"/>
    <property type="match status" value="1"/>
</dbReference>
<proteinExistence type="predicted"/>
<organism evidence="4 5">
    <name type="scientific">Strongylocentrotus purpuratus</name>
    <name type="common">Purple sea urchin</name>
    <dbReference type="NCBI Taxonomy" id="7668"/>
    <lineage>
        <taxon>Eukaryota</taxon>
        <taxon>Metazoa</taxon>
        <taxon>Echinodermata</taxon>
        <taxon>Eleutherozoa</taxon>
        <taxon>Echinozoa</taxon>
        <taxon>Echinoidea</taxon>
        <taxon>Euechinoidea</taxon>
        <taxon>Echinacea</taxon>
        <taxon>Camarodonta</taxon>
        <taxon>Echinidea</taxon>
        <taxon>Strongylocentrotidae</taxon>
        <taxon>Strongylocentrotus</taxon>
    </lineage>
</organism>
<dbReference type="OrthoDB" id="676979at2759"/>
<name>A0A7M7HIQ1_STRPU</name>
<dbReference type="OMA" id="MYNNINT"/>
<dbReference type="Gene3D" id="3.80.10.10">
    <property type="entry name" value="Ribonuclease Inhibitor"/>
    <property type="match status" value="2"/>
</dbReference>
<keyword evidence="3" id="KW-0732">Signal</keyword>
<keyword evidence="2" id="KW-0677">Repeat</keyword>
<evidence type="ECO:0000256" key="1">
    <source>
        <dbReference type="ARBA" id="ARBA00022614"/>
    </source>
</evidence>
<reference evidence="4" key="2">
    <citation type="submission" date="2021-01" db="UniProtKB">
        <authorList>
            <consortium name="EnsemblMetazoa"/>
        </authorList>
    </citation>
    <scope>IDENTIFICATION</scope>
</reference>
<sequence>MTPFVILSLLLVLFHSAVAQQNSTACDVQCSYEEDLQETNCDSRQFESIPIECSQSTYLSLRYNQIAEIEPGIFRDFLHLERLILSHNNIYQINANTFNGAYQLEVIDLTYNHIHTFNRDALNGTENLLSIDLGKNNLSSIEGGNFQLALNLKIIDLSSNHLTYLSPAVFQDLKSIKNIFLNNNKLVDLPENIFKDQSSLIYLDLANNFLSSLPRDIFKNLVQINILDLDANRLTAITFTLPTILSLKLRDNELKHLGNASIENWTGRVGNLYLEGNPWACNCSFEPFRSFRFRVSPYCDIRDNPVCASPLVLVNQSLKNVNQTCPLQNISSTTEVTNVGGRNGHISEHSRYSFFALVLPLGIVFYYLW</sequence>
<dbReference type="PANTHER" id="PTHR24366">
    <property type="entry name" value="IG(IMMUNOGLOBULIN) AND LRR(LEUCINE RICH REPEAT) DOMAINS"/>
    <property type="match status" value="1"/>
</dbReference>
<evidence type="ECO:0000313" key="5">
    <source>
        <dbReference type="Proteomes" id="UP000007110"/>
    </source>
</evidence>
<dbReference type="EnsemblMetazoa" id="XM_011664145">
    <property type="protein sequence ID" value="XP_011662447"/>
    <property type="gene ID" value="LOC105437498"/>
</dbReference>
<dbReference type="KEGG" id="spu:105437498"/>
<dbReference type="InterPro" id="IPR003591">
    <property type="entry name" value="Leu-rich_rpt_typical-subtyp"/>
</dbReference>